<sequence>MSLLKIHLKRPATLGLHDGRLAPCPDDRANCVCSQQQADVPGELGPKHIHPLKYAGSGGDAMTRLLAVLLATPRCTLVTQTPHYLHAEFETALLGMVHDVEFVLAPEESVIHVRSAARIGLSDFGVNRARVEELRERFDDAD</sequence>
<dbReference type="InterPro" id="IPR010865">
    <property type="entry name" value="DUF1499"/>
</dbReference>
<dbReference type="Pfam" id="PF07386">
    <property type="entry name" value="DUF1499"/>
    <property type="match status" value="1"/>
</dbReference>
<evidence type="ECO:0000313" key="2">
    <source>
        <dbReference type="Proteomes" id="UP000199758"/>
    </source>
</evidence>
<dbReference type="AlphaFoldDB" id="A0A1M5LH77"/>
<dbReference type="STRING" id="490188.SAMN04488068_0897"/>
<dbReference type="RefSeq" id="WP_072894573.1">
    <property type="nucleotide sequence ID" value="NZ_FQWZ01000002.1"/>
</dbReference>
<dbReference type="PANTHER" id="PTHR34801:SF6">
    <property type="entry name" value="SLL1620 PROTEIN"/>
    <property type="match status" value="1"/>
</dbReference>
<dbReference type="EMBL" id="FQWZ01000002">
    <property type="protein sequence ID" value="SHG64335.1"/>
    <property type="molecule type" value="Genomic_DNA"/>
</dbReference>
<dbReference type="OrthoDB" id="9793534at2"/>
<proteinExistence type="predicted"/>
<protein>
    <submittedName>
        <fullName evidence="1">Uncharacterized conserved protein, DUF1499 family</fullName>
    </submittedName>
</protein>
<accession>A0A1M5LH77</accession>
<organism evidence="1 2">
    <name type="scientific">Hydrocarboniphaga daqingensis</name>
    <dbReference type="NCBI Taxonomy" id="490188"/>
    <lineage>
        <taxon>Bacteria</taxon>
        <taxon>Pseudomonadati</taxon>
        <taxon>Pseudomonadota</taxon>
        <taxon>Gammaproteobacteria</taxon>
        <taxon>Nevskiales</taxon>
        <taxon>Nevskiaceae</taxon>
        <taxon>Hydrocarboniphaga</taxon>
    </lineage>
</organism>
<gene>
    <name evidence="1" type="ORF">SAMN04488068_0897</name>
</gene>
<name>A0A1M5LH77_9GAMM</name>
<dbReference type="PANTHER" id="PTHR34801">
    <property type="entry name" value="EXPRESSED PROTEIN"/>
    <property type="match status" value="1"/>
</dbReference>
<dbReference type="Proteomes" id="UP000199758">
    <property type="component" value="Unassembled WGS sequence"/>
</dbReference>
<dbReference type="PIRSF" id="PIRSF026426">
    <property type="entry name" value="DUF1499"/>
    <property type="match status" value="1"/>
</dbReference>
<evidence type="ECO:0000313" key="1">
    <source>
        <dbReference type="EMBL" id="SHG64335.1"/>
    </source>
</evidence>
<keyword evidence="2" id="KW-1185">Reference proteome</keyword>
<reference evidence="1 2" key="1">
    <citation type="submission" date="2016-11" db="EMBL/GenBank/DDBJ databases">
        <authorList>
            <person name="Jaros S."/>
            <person name="Januszkiewicz K."/>
            <person name="Wedrychowicz H."/>
        </authorList>
    </citation>
    <scope>NUCLEOTIDE SEQUENCE [LARGE SCALE GENOMIC DNA]</scope>
    <source>
        <strain evidence="1 2">CGMCC 1.7049</strain>
    </source>
</reference>